<dbReference type="RefSeq" id="XP_028285274.1">
    <property type="nucleotide sequence ID" value="XM_028429473.1"/>
</dbReference>
<dbReference type="AlphaFoldDB" id="A0A6P7K7I9"/>
<dbReference type="InterPro" id="IPR001304">
    <property type="entry name" value="C-type_lectin-like"/>
</dbReference>
<keyword evidence="1" id="KW-1015">Disulfide bond</keyword>
<dbReference type="PROSITE" id="PS00615">
    <property type="entry name" value="C_TYPE_LECTIN_1"/>
    <property type="match status" value="1"/>
</dbReference>
<dbReference type="Pfam" id="PF00059">
    <property type="entry name" value="Lectin_C"/>
    <property type="match status" value="2"/>
</dbReference>
<keyword evidence="2" id="KW-0732">Signal</keyword>
<name>A0A6P7K7I9_9TELE</name>
<evidence type="ECO:0000256" key="1">
    <source>
        <dbReference type="ARBA" id="ARBA00023157"/>
    </source>
</evidence>
<dbReference type="PROSITE" id="PS50041">
    <property type="entry name" value="C_TYPE_LECTIN_2"/>
    <property type="match status" value="2"/>
</dbReference>
<dbReference type="Proteomes" id="UP000515145">
    <property type="component" value="Chromosome 18"/>
</dbReference>
<accession>A0A6P7K7I9</accession>
<dbReference type="Gene3D" id="3.10.100.10">
    <property type="entry name" value="Mannose-Binding Protein A, subunit A"/>
    <property type="match status" value="2"/>
</dbReference>
<evidence type="ECO:0000313" key="5">
    <source>
        <dbReference type="RefSeq" id="XP_028285274.1"/>
    </source>
</evidence>
<dbReference type="OrthoDB" id="6369810at2759"/>
<dbReference type="InParanoid" id="A0A6P7K7I9"/>
<dbReference type="SUPFAM" id="SSF56436">
    <property type="entry name" value="C-type lectin-like"/>
    <property type="match status" value="2"/>
</dbReference>
<dbReference type="InterPro" id="IPR016187">
    <property type="entry name" value="CTDL_fold"/>
</dbReference>
<dbReference type="PANTHER" id="PTHR45784">
    <property type="entry name" value="C-TYPE LECTIN DOMAIN FAMILY 20 MEMBER A-RELATED"/>
    <property type="match status" value="1"/>
</dbReference>
<sequence length="321" mass="37595">MEWILLFLLCLSGWRFSACRLRQYHFVPYNKTWTEAQKHCRQMYTDLATIENNEELMVFMKTSKVQLSEVWIGLYSKVDWRWSDGFNGSGAEFRAWETSDSEPDFYTDQFCVNAGGQRGWWDDRCAIQYTFVCDRGTQLDPDFVYVNQQMSWSSAQRYCRENFRDLATVRNVTEKQRVQNLVPSGQLAWIGLFRDPNFFWSDGSSFFFSHWDSLENLIGSMEVICGAASMHRSGSWRFLSCERTLPFICYSEPVKKHVVKTTMKIGLPSVDMNNTTVGAELLKKLQNTLKEKGVTGVTLKWREQPDGKVFHKERQRQKKEL</sequence>
<organism evidence="4 5">
    <name type="scientific">Parambassis ranga</name>
    <name type="common">Indian glassy fish</name>
    <dbReference type="NCBI Taxonomy" id="210632"/>
    <lineage>
        <taxon>Eukaryota</taxon>
        <taxon>Metazoa</taxon>
        <taxon>Chordata</taxon>
        <taxon>Craniata</taxon>
        <taxon>Vertebrata</taxon>
        <taxon>Euteleostomi</taxon>
        <taxon>Actinopterygii</taxon>
        <taxon>Neopterygii</taxon>
        <taxon>Teleostei</taxon>
        <taxon>Neoteleostei</taxon>
        <taxon>Acanthomorphata</taxon>
        <taxon>Ovalentaria</taxon>
        <taxon>Ambassidae</taxon>
        <taxon>Parambassis</taxon>
    </lineage>
</organism>
<evidence type="ECO:0000259" key="3">
    <source>
        <dbReference type="PROSITE" id="PS50041"/>
    </source>
</evidence>
<protein>
    <submittedName>
        <fullName evidence="5">C-type mannose receptor 2-like</fullName>
    </submittedName>
</protein>
<proteinExistence type="predicted"/>
<feature type="domain" description="C-type lectin" evidence="3">
    <location>
        <begin position="143"/>
        <end position="250"/>
    </location>
</feature>
<reference evidence="5" key="1">
    <citation type="submission" date="2025-08" db="UniProtKB">
        <authorList>
            <consortium name="RefSeq"/>
        </authorList>
    </citation>
    <scope>IDENTIFICATION</scope>
</reference>
<keyword evidence="4" id="KW-1185">Reference proteome</keyword>
<dbReference type="GeneID" id="114450984"/>
<feature type="domain" description="C-type lectin" evidence="3">
    <location>
        <begin position="24"/>
        <end position="134"/>
    </location>
</feature>
<evidence type="ECO:0000313" key="4">
    <source>
        <dbReference type="Proteomes" id="UP000515145"/>
    </source>
</evidence>
<feature type="signal peptide" evidence="2">
    <location>
        <begin position="1"/>
        <end position="19"/>
    </location>
</feature>
<gene>
    <name evidence="5" type="primary">LOC114450984</name>
</gene>
<dbReference type="SMART" id="SM00034">
    <property type="entry name" value="CLECT"/>
    <property type="match status" value="2"/>
</dbReference>
<dbReference type="InterPro" id="IPR016186">
    <property type="entry name" value="C-type_lectin-like/link_sf"/>
</dbReference>
<evidence type="ECO:0000256" key="2">
    <source>
        <dbReference type="SAM" id="SignalP"/>
    </source>
</evidence>
<dbReference type="InterPro" id="IPR018378">
    <property type="entry name" value="C-type_lectin_CS"/>
</dbReference>
<feature type="chain" id="PRO_5028160878" evidence="2">
    <location>
        <begin position="20"/>
        <end position="321"/>
    </location>
</feature>
<dbReference type="PANTHER" id="PTHR45784:SF3">
    <property type="entry name" value="C-TYPE LECTIN DOMAIN FAMILY 4 MEMBER K-LIKE-RELATED"/>
    <property type="match status" value="1"/>
</dbReference>